<dbReference type="InParanoid" id="G0QVJ4"/>
<evidence type="ECO:0000259" key="9">
    <source>
        <dbReference type="Pfam" id="PF23097"/>
    </source>
</evidence>
<dbReference type="STRING" id="857967.G0QVJ4"/>
<comment type="subcellular location">
    <subcellularLocation>
        <location evidence="1">Nucleus</location>
        <location evidence="1">Nucleolus</location>
    </subcellularLocation>
</comment>
<feature type="compositionally biased region" description="Basic and acidic residues" evidence="7">
    <location>
        <begin position="486"/>
        <end position="495"/>
    </location>
</feature>
<dbReference type="GO" id="GO:0000462">
    <property type="term" value="P:maturation of SSU-rRNA from tricistronic rRNA transcript (SSU-rRNA, 5.8S rRNA, LSU-rRNA)"/>
    <property type="evidence" value="ECO:0007669"/>
    <property type="project" value="TreeGrafter"/>
</dbReference>
<protein>
    <submittedName>
        <fullName evidence="11">Nucleolar protein 10, putative</fullName>
        <ecNumber evidence="11">2.3.1.48</ecNumber>
    </submittedName>
</protein>
<dbReference type="SMART" id="SM00320">
    <property type="entry name" value="WD40"/>
    <property type="match status" value="4"/>
</dbReference>
<evidence type="ECO:0000256" key="4">
    <source>
        <dbReference type="ARBA" id="ARBA00022737"/>
    </source>
</evidence>
<dbReference type="InterPro" id="IPR056551">
    <property type="entry name" value="Beta-prop_NOL10_N"/>
</dbReference>
<keyword evidence="5" id="KW-0539">Nucleus</keyword>
<dbReference type="OMA" id="GYFMDVR"/>
<reference evidence="11 12" key="1">
    <citation type="submission" date="2011-07" db="EMBL/GenBank/DDBJ databases">
        <authorList>
            <person name="Coyne R."/>
            <person name="Brami D."/>
            <person name="Johnson J."/>
            <person name="Hostetler J."/>
            <person name="Hannick L."/>
            <person name="Clark T."/>
            <person name="Cassidy-Hanley D."/>
            <person name="Inman J."/>
        </authorList>
    </citation>
    <scope>NUCLEOTIDE SEQUENCE [LARGE SCALE GENOMIC DNA]</scope>
    <source>
        <strain evidence="11 12">G5</strain>
    </source>
</reference>
<feature type="region of interest" description="Disordered" evidence="7">
    <location>
        <begin position="486"/>
        <end position="505"/>
    </location>
</feature>
<feature type="domain" description="NUC153" evidence="8">
    <location>
        <begin position="461"/>
        <end position="489"/>
    </location>
</feature>
<dbReference type="EMBL" id="GL983947">
    <property type="protein sequence ID" value="EGR30754.1"/>
    <property type="molecule type" value="Genomic_DNA"/>
</dbReference>
<dbReference type="PANTHER" id="PTHR14927">
    <property type="entry name" value="NUCLEOLAR PROTEIN 10"/>
    <property type="match status" value="1"/>
</dbReference>
<evidence type="ECO:0000256" key="1">
    <source>
        <dbReference type="ARBA" id="ARBA00004604"/>
    </source>
</evidence>
<feature type="repeat" description="WD" evidence="6">
    <location>
        <begin position="175"/>
        <end position="216"/>
    </location>
</feature>
<dbReference type="Proteomes" id="UP000008983">
    <property type="component" value="Unassembled WGS sequence"/>
</dbReference>
<comment type="similarity">
    <text evidence="2">Belongs to the WD repeat NOL10/ENP2 family.</text>
</comment>
<keyword evidence="11" id="KW-0012">Acyltransferase</keyword>
<dbReference type="OrthoDB" id="273340at2759"/>
<dbReference type="RefSeq" id="XP_004032341.1">
    <property type="nucleotide sequence ID" value="XM_004032293.1"/>
</dbReference>
<dbReference type="InterPro" id="IPR036322">
    <property type="entry name" value="WD40_repeat_dom_sf"/>
</dbReference>
<dbReference type="eggNOG" id="KOG2321">
    <property type="taxonomic scope" value="Eukaryota"/>
</dbReference>
<dbReference type="FunCoup" id="G0QVJ4">
    <property type="interactions" value="585"/>
</dbReference>
<dbReference type="PROSITE" id="PS50294">
    <property type="entry name" value="WD_REPEATS_REGION"/>
    <property type="match status" value="1"/>
</dbReference>
<keyword evidence="12" id="KW-1185">Reference proteome</keyword>
<gene>
    <name evidence="11" type="ORF">IMG5_124200</name>
</gene>
<evidence type="ECO:0000256" key="7">
    <source>
        <dbReference type="SAM" id="MobiDB-lite"/>
    </source>
</evidence>
<dbReference type="EC" id="2.3.1.48" evidence="11"/>
<keyword evidence="4" id="KW-0677">Repeat</keyword>
<dbReference type="Pfam" id="PF23097">
    <property type="entry name" value="NOL10_2nd"/>
    <property type="match status" value="1"/>
</dbReference>
<dbReference type="InterPro" id="IPR015943">
    <property type="entry name" value="WD40/YVTN_repeat-like_dom_sf"/>
</dbReference>
<dbReference type="PROSITE" id="PS50082">
    <property type="entry name" value="WD_REPEATS_2"/>
    <property type="match status" value="1"/>
</dbReference>
<dbReference type="InterPro" id="IPR001680">
    <property type="entry name" value="WD40_rpt"/>
</dbReference>
<organism evidence="11 12">
    <name type="scientific">Ichthyophthirius multifiliis</name>
    <name type="common">White spot disease agent</name>
    <name type="synonym">Ich</name>
    <dbReference type="NCBI Taxonomy" id="5932"/>
    <lineage>
        <taxon>Eukaryota</taxon>
        <taxon>Sar</taxon>
        <taxon>Alveolata</taxon>
        <taxon>Ciliophora</taxon>
        <taxon>Intramacronucleata</taxon>
        <taxon>Oligohymenophorea</taxon>
        <taxon>Hymenostomatida</taxon>
        <taxon>Ophryoglenina</taxon>
        <taxon>Ichthyophthirius</taxon>
    </lineage>
</organism>
<proteinExistence type="inferred from homology"/>
<evidence type="ECO:0000256" key="3">
    <source>
        <dbReference type="ARBA" id="ARBA00022574"/>
    </source>
</evidence>
<dbReference type="GO" id="GO:0061733">
    <property type="term" value="F:protein-lysine-acetyltransferase activity"/>
    <property type="evidence" value="ECO:0007669"/>
    <property type="project" value="UniProtKB-EC"/>
</dbReference>
<feature type="region of interest" description="Disordered" evidence="7">
    <location>
        <begin position="524"/>
        <end position="546"/>
    </location>
</feature>
<dbReference type="AlphaFoldDB" id="G0QVJ4"/>
<keyword evidence="3 6" id="KW-0853">WD repeat</keyword>
<dbReference type="Pfam" id="PF23098">
    <property type="entry name" value="Beta-prop_NOL10_N"/>
    <property type="match status" value="1"/>
</dbReference>
<evidence type="ECO:0000313" key="12">
    <source>
        <dbReference type="Proteomes" id="UP000008983"/>
    </source>
</evidence>
<dbReference type="GeneID" id="14906870"/>
<dbReference type="SUPFAM" id="SSF50978">
    <property type="entry name" value="WD40 repeat-like"/>
    <property type="match status" value="1"/>
</dbReference>
<evidence type="ECO:0000259" key="8">
    <source>
        <dbReference type="Pfam" id="PF08159"/>
    </source>
</evidence>
<evidence type="ECO:0000259" key="10">
    <source>
        <dbReference type="Pfam" id="PF23098"/>
    </source>
</evidence>
<evidence type="ECO:0000256" key="5">
    <source>
        <dbReference type="ARBA" id="ARBA00023242"/>
    </source>
</evidence>
<feature type="domain" description="Nucleolar protein 10-like N-terminal" evidence="10">
    <location>
        <begin position="8"/>
        <end position="357"/>
    </location>
</feature>
<name>G0QVJ4_ICHMU</name>
<dbReference type="Pfam" id="PF08159">
    <property type="entry name" value="NUC153"/>
    <property type="match status" value="1"/>
</dbReference>
<sequence length="566" mass="65889">MSYTITEVNGVKTYNLSAGKTLPQFLQEAKKKNSSLKYNQDFRKRIELIQDFEFPISCNQVEITPDEKYIVTTGTYAPTIKIFETAELSMKCLRGVDSEIVKFAILDQDYSKLAFAQSDRNIEFHAQYGKHYKTRIPKFPRDITYNPYTCDLLISASSKEIYRISLEEGQFLKSFESACSDINTLSFNKQLNILASGGNDGIIEIWDYRQREKASNKIFNNGQDITYCTFDSSGMVFAAGSDKGLVRLYDIRQESPILEIKHHYKLPINTIAFHEKSRNIISSNERVIKINNQDNGKVFTSIEPNSGINRFCLCPNSGLLLVAQEESRLGTYFIPQMDNAPRWCNFLENITEELEESQSNLVYDEFKFLTYDELEKLQATNLLGSAMLKVHLHGYLMHMKLYNKLLQKADLFSFQDYQKNLVKKKISEQQQSRVSMKNKVQKNNNQDLFQDKDKVNNPLMDNRFKGMFINEDFAIDKNNEEYLRLHPSEGNRGQKSDNFFVDEEGNLGQDDTLQIKMDQRRKKLDLQQKKMEKIQKSKAIQKEKAKKYTFEDKIKKQKKNFKNKQK</sequence>
<dbReference type="PANTHER" id="PTHR14927:SF0">
    <property type="entry name" value="NUCLEOLAR PROTEIN 10"/>
    <property type="match status" value="1"/>
</dbReference>
<dbReference type="InterPro" id="IPR012580">
    <property type="entry name" value="NUC153"/>
</dbReference>
<evidence type="ECO:0000256" key="6">
    <source>
        <dbReference type="PROSITE-ProRule" id="PRU00221"/>
    </source>
</evidence>
<dbReference type="InterPro" id="IPR056550">
    <property type="entry name" value="NOL10_2nd"/>
</dbReference>
<evidence type="ECO:0000256" key="2">
    <source>
        <dbReference type="ARBA" id="ARBA00005264"/>
    </source>
</evidence>
<evidence type="ECO:0000313" key="11">
    <source>
        <dbReference type="EMBL" id="EGR30754.1"/>
    </source>
</evidence>
<dbReference type="GO" id="GO:0030686">
    <property type="term" value="C:90S preribosome"/>
    <property type="evidence" value="ECO:0007669"/>
    <property type="project" value="TreeGrafter"/>
</dbReference>
<dbReference type="Gene3D" id="2.130.10.10">
    <property type="entry name" value="YVTN repeat-like/Quinoprotein amine dehydrogenase"/>
    <property type="match status" value="1"/>
</dbReference>
<accession>G0QVJ4</accession>
<dbReference type="GO" id="GO:0032040">
    <property type="term" value="C:small-subunit processome"/>
    <property type="evidence" value="ECO:0007669"/>
    <property type="project" value="TreeGrafter"/>
</dbReference>
<feature type="domain" description="Nucleolar protein 10-like second" evidence="9">
    <location>
        <begin position="362"/>
        <end position="405"/>
    </location>
</feature>
<keyword evidence="11" id="KW-0808">Transferase</keyword>
<dbReference type="InterPro" id="IPR040382">
    <property type="entry name" value="NOL10/Enp2"/>
</dbReference>